<dbReference type="FunFam" id="3.40.309.10:FF:000018">
    <property type="entry name" value="Alpha-aminoadipic semialdehyde dehydrogenase"/>
    <property type="match status" value="1"/>
</dbReference>
<dbReference type="Gene3D" id="3.40.605.10">
    <property type="entry name" value="Aldehyde Dehydrogenase, Chain A, domain 1"/>
    <property type="match status" value="1"/>
</dbReference>
<feature type="active site" evidence="6">
    <location>
        <position position="289"/>
    </location>
</feature>
<dbReference type="AlphaFoldDB" id="A0A9P6Z1J1"/>
<proteinExistence type="inferred from homology"/>
<dbReference type="InterPro" id="IPR016161">
    <property type="entry name" value="Ald_DH/histidinol_DH"/>
</dbReference>
<evidence type="ECO:0000256" key="3">
    <source>
        <dbReference type="ARBA" id="ARBA00023002"/>
    </source>
</evidence>
<evidence type="ECO:0000256" key="2">
    <source>
        <dbReference type="ARBA" id="ARBA00011881"/>
    </source>
</evidence>
<evidence type="ECO:0000256" key="1">
    <source>
        <dbReference type="ARBA" id="ARBA00009986"/>
    </source>
</evidence>
<dbReference type="InterPro" id="IPR015590">
    <property type="entry name" value="Aldehyde_DH_dom"/>
</dbReference>
<feature type="domain" description="Aldehyde dehydrogenase" evidence="8">
    <location>
        <begin position="59"/>
        <end position="530"/>
    </location>
</feature>
<keyword evidence="3 7" id="KW-0560">Oxidoreductase</keyword>
<dbReference type="Gene3D" id="3.40.309.10">
    <property type="entry name" value="Aldehyde Dehydrogenase, Chain A, domain 2"/>
    <property type="match status" value="1"/>
</dbReference>
<dbReference type="CDD" id="cd07130">
    <property type="entry name" value="ALDH_F7_AASADH"/>
    <property type="match status" value="1"/>
</dbReference>
<dbReference type="EMBL" id="JAANIU010001204">
    <property type="protein sequence ID" value="KAG1568185.1"/>
    <property type="molecule type" value="Genomic_DNA"/>
</dbReference>
<evidence type="ECO:0000313" key="10">
    <source>
        <dbReference type="Proteomes" id="UP000740926"/>
    </source>
</evidence>
<evidence type="ECO:0000256" key="4">
    <source>
        <dbReference type="ARBA" id="ARBA00023027"/>
    </source>
</evidence>
<evidence type="ECO:0000256" key="7">
    <source>
        <dbReference type="RuleBase" id="RU003345"/>
    </source>
</evidence>
<dbReference type="SUPFAM" id="SSF53720">
    <property type="entry name" value="ALDH-like"/>
    <property type="match status" value="1"/>
</dbReference>
<reference evidence="9 10" key="1">
    <citation type="journal article" date="2020" name="Microb. Genom.">
        <title>Genetic diversity of clinical and environmental Mucorales isolates obtained from an investigation of mucormycosis cases among solid organ transplant recipients.</title>
        <authorList>
            <person name="Nguyen M.H."/>
            <person name="Kaul D."/>
            <person name="Muto C."/>
            <person name="Cheng S.J."/>
            <person name="Richter R.A."/>
            <person name="Bruno V.M."/>
            <person name="Liu G."/>
            <person name="Beyhan S."/>
            <person name="Sundermann A.J."/>
            <person name="Mounaud S."/>
            <person name="Pasculle A.W."/>
            <person name="Nierman W.C."/>
            <person name="Driscoll E."/>
            <person name="Cumbie R."/>
            <person name="Clancy C.J."/>
            <person name="Dupont C.L."/>
        </authorList>
    </citation>
    <scope>NUCLEOTIDE SEQUENCE [LARGE SCALE GENOMIC DNA]</scope>
    <source>
        <strain evidence="9 10">GL24</strain>
    </source>
</reference>
<dbReference type="GO" id="GO:0004029">
    <property type="term" value="F:aldehyde dehydrogenase (NAD+) activity"/>
    <property type="evidence" value="ECO:0007669"/>
    <property type="project" value="UniProtKB-EC"/>
</dbReference>
<evidence type="ECO:0000256" key="6">
    <source>
        <dbReference type="PROSITE-ProRule" id="PRU10007"/>
    </source>
</evidence>
<protein>
    <recommendedName>
        <fullName evidence="5">aldehyde dehydrogenase (NAD(+))</fullName>
        <ecNumber evidence="5">1.2.1.3</ecNumber>
    </recommendedName>
</protein>
<dbReference type="InterPro" id="IPR029510">
    <property type="entry name" value="Ald_DH_CS_GLU"/>
</dbReference>
<comment type="caution">
    <text evidence="9">The sequence shown here is derived from an EMBL/GenBank/DDBJ whole genome shotgun (WGS) entry which is preliminary data.</text>
</comment>
<keyword evidence="10" id="KW-1185">Reference proteome</keyword>
<evidence type="ECO:0000259" key="8">
    <source>
        <dbReference type="Pfam" id="PF00171"/>
    </source>
</evidence>
<dbReference type="EC" id="1.2.1.3" evidence="5"/>
<accession>A0A9P6Z1J1</accession>
<dbReference type="InterPro" id="IPR044638">
    <property type="entry name" value="ALDH7A1-like"/>
</dbReference>
<organism evidence="9 10">
    <name type="scientific">Rhizopus delemar</name>
    <dbReference type="NCBI Taxonomy" id="936053"/>
    <lineage>
        <taxon>Eukaryota</taxon>
        <taxon>Fungi</taxon>
        <taxon>Fungi incertae sedis</taxon>
        <taxon>Mucoromycota</taxon>
        <taxon>Mucoromycotina</taxon>
        <taxon>Mucoromycetes</taxon>
        <taxon>Mucorales</taxon>
        <taxon>Mucorineae</taxon>
        <taxon>Rhizopodaceae</taxon>
        <taxon>Rhizopus</taxon>
    </lineage>
</organism>
<dbReference type="PANTHER" id="PTHR43521:SF1">
    <property type="entry name" value="ALPHA-AMINOADIPIC SEMIALDEHYDE DEHYDROGENASE"/>
    <property type="match status" value="1"/>
</dbReference>
<evidence type="ECO:0000256" key="5">
    <source>
        <dbReference type="ARBA" id="ARBA00024226"/>
    </source>
</evidence>
<dbReference type="InterPro" id="IPR016162">
    <property type="entry name" value="Ald_DH_N"/>
</dbReference>
<dbReference type="PROSITE" id="PS00687">
    <property type="entry name" value="ALDEHYDE_DEHYDR_GLU"/>
    <property type="match status" value="1"/>
</dbReference>
<name>A0A9P6Z1J1_9FUNG</name>
<comment type="subunit">
    <text evidence="2">Homotetramer.</text>
</comment>
<dbReference type="PANTHER" id="PTHR43521">
    <property type="entry name" value="ALPHA-AMINOADIPIC SEMIALDEHYDE DEHYDROGENASE"/>
    <property type="match status" value="1"/>
</dbReference>
<sequence length="551" mass="59066">MLTRVLRSRIGLRHPSFYRYTRSLSTFDKHKDVFEALGLNKSNNPGVFDGEWKGSGPIVPSYNPVNNEVIAEVITGTTQDLDVAFDKVAEAQKLWREMPVPKRGQVLLAMRDALVKHLEPLGKLVSLEMGKILPEGIGEVQEYIDVLEYALGLSRTLQGTIIPSERPGHAMLETWNPLGTVGIISAFNFPVAVFGWNCAIALVTGNGTVWKPAPTTSLCAIAVTKIIAEALKDRGLPPSLCSLVTGGTEVGQSMVSDRRAHVLSFTGSTKVGREVGQVVQGRFGKSILELGGNNAIIVTEDADLDLASRAILFAAVGTAGQRCTTTRRLIVQESIYDNLMDRLKKAYGQVKVGDPLQDGVLCGPLHTSQAVQVYQDVLEKVKAQGGQVIVGGRVLTEGSLKSGNFVEPTMTRVQPGMEVVQNEAFVPVLHTMTYKVNPFLPPSLTLTVSKKTLDEAIAINNNVAQGLSSSIFTTNPGTIFKWIGPAGSDCGIINVNIPTNGAEIGGAFGGEKETGGGRESGSDSWKQYCRRGTCTINYSGALPLAQGINFG</sequence>
<evidence type="ECO:0000313" key="9">
    <source>
        <dbReference type="EMBL" id="KAG1568185.1"/>
    </source>
</evidence>
<dbReference type="InterPro" id="IPR016163">
    <property type="entry name" value="Ald_DH_C"/>
</dbReference>
<keyword evidence="4" id="KW-0520">NAD</keyword>
<gene>
    <name evidence="9" type="ORF">G6F50_007523</name>
</gene>
<dbReference type="Pfam" id="PF00171">
    <property type="entry name" value="Aldedh"/>
    <property type="match status" value="1"/>
</dbReference>
<dbReference type="Proteomes" id="UP000740926">
    <property type="component" value="Unassembled WGS sequence"/>
</dbReference>
<comment type="similarity">
    <text evidence="1 7">Belongs to the aldehyde dehydrogenase family.</text>
</comment>